<dbReference type="PANTHER" id="PTHR46082:SF11">
    <property type="entry name" value="AAA+ ATPASE DOMAIN-CONTAINING PROTEIN-RELATED"/>
    <property type="match status" value="1"/>
</dbReference>
<dbReference type="Proteomes" id="UP000034164">
    <property type="component" value="Unassembled WGS sequence"/>
</dbReference>
<dbReference type="InterPro" id="IPR053137">
    <property type="entry name" value="NLR-like"/>
</dbReference>
<dbReference type="EMBL" id="LCZI01000733">
    <property type="protein sequence ID" value="KKZ64825.1"/>
    <property type="molecule type" value="Genomic_DNA"/>
</dbReference>
<accession>A0A0G2I3N4</accession>
<dbReference type="SUPFAM" id="SSF53167">
    <property type="entry name" value="Purine and uridine phosphorylases"/>
    <property type="match status" value="1"/>
</dbReference>
<gene>
    <name evidence="1" type="ORF">EMCG_09272</name>
</gene>
<dbReference type="OrthoDB" id="1577640at2759"/>
<proteinExistence type="predicted"/>
<reference evidence="2" key="1">
    <citation type="journal article" date="2015" name="PLoS Genet.">
        <title>The dynamic genome and transcriptome of the human fungal pathogen Blastomyces and close relative Emmonsia.</title>
        <authorList>
            <person name="Munoz J.F."/>
            <person name="Gauthier G.M."/>
            <person name="Desjardins C.A."/>
            <person name="Gallo J.E."/>
            <person name="Holder J."/>
            <person name="Sullivan T.D."/>
            <person name="Marty A.J."/>
            <person name="Carmen J.C."/>
            <person name="Chen Z."/>
            <person name="Ding L."/>
            <person name="Gujja S."/>
            <person name="Magrini V."/>
            <person name="Misas E."/>
            <person name="Mitreva M."/>
            <person name="Priest M."/>
            <person name="Saif S."/>
            <person name="Whiston E.A."/>
            <person name="Young S."/>
            <person name="Zeng Q."/>
            <person name="Goldman W.E."/>
            <person name="Mardis E.R."/>
            <person name="Taylor J.W."/>
            <person name="McEwen J.G."/>
            <person name="Clay O.K."/>
            <person name="Klein B.S."/>
            <person name="Cuomo C.A."/>
        </authorList>
    </citation>
    <scope>NUCLEOTIDE SEQUENCE [LARGE SCALE GENOMIC DNA]</scope>
    <source>
        <strain evidence="2">UAMH 3008</strain>
    </source>
</reference>
<dbReference type="Gene3D" id="3.40.50.1580">
    <property type="entry name" value="Nucleoside phosphorylase domain"/>
    <property type="match status" value="1"/>
</dbReference>
<dbReference type="VEuPathDB" id="FungiDB:EMCG_09272"/>
<dbReference type="InterPro" id="IPR035994">
    <property type="entry name" value="Nucleoside_phosphorylase_sf"/>
</dbReference>
<protein>
    <submittedName>
        <fullName evidence="1">Uncharacterized protein</fullName>
    </submittedName>
</protein>
<organism evidence="1 2">
    <name type="scientific">[Emmonsia] crescens</name>
    <dbReference type="NCBI Taxonomy" id="73230"/>
    <lineage>
        <taxon>Eukaryota</taxon>
        <taxon>Fungi</taxon>
        <taxon>Dikarya</taxon>
        <taxon>Ascomycota</taxon>
        <taxon>Pezizomycotina</taxon>
        <taxon>Eurotiomycetes</taxon>
        <taxon>Eurotiomycetidae</taxon>
        <taxon>Onygenales</taxon>
        <taxon>Ajellomycetaceae</taxon>
        <taxon>Emergomyces</taxon>
    </lineage>
</organism>
<evidence type="ECO:0000313" key="1">
    <source>
        <dbReference type="EMBL" id="KKZ64825.1"/>
    </source>
</evidence>
<name>A0A0G2I3N4_9EURO</name>
<dbReference type="GO" id="GO:0003824">
    <property type="term" value="F:catalytic activity"/>
    <property type="evidence" value="ECO:0007669"/>
    <property type="project" value="InterPro"/>
</dbReference>
<dbReference type="PANTHER" id="PTHR46082">
    <property type="entry name" value="ATP/GTP-BINDING PROTEIN-RELATED"/>
    <property type="match status" value="1"/>
</dbReference>
<comment type="caution">
    <text evidence="1">The sequence shown here is derived from an EMBL/GenBank/DDBJ whole genome shotgun (WGS) entry which is preliminary data.</text>
</comment>
<dbReference type="AlphaFoldDB" id="A0A0G2I3N4"/>
<dbReference type="GO" id="GO:0009116">
    <property type="term" value="P:nucleoside metabolic process"/>
    <property type="evidence" value="ECO:0007669"/>
    <property type="project" value="InterPro"/>
</dbReference>
<evidence type="ECO:0000313" key="2">
    <source>
        <dbReference type="Proteomes" id="UP000034164"/>
    </source>
</evidence>
<sequence>MLLPKPSSKEHQFLESPPPYESTCYTLGRIGGHNVVILFCPEQEPALYGSSSFIRLGRDMSRIFPNIRMFLMVEPETDRLYQSHIVHPPENHGLNCALNCGDDPTSLVYRISRSIEYDDTPTIHYGLIVSPSRVMQHTPFSDILAAEHNILCFEMAAAKIAEGLPCLVIHGICDYSDSHSNK</sequence>